<organism evidence="5 6">
    <name type="scientific">Coptis chinensis</name>
    <dbReference type="NCBI Taxonomy" id="261450"/>
    <lineage>
        <taxon>Eukaryota</taxon>
        <taxon>Viridiplantae</taxon>
        <taxon>Streptophyta</taxon>
        <taxon>Embryophyta</taxon>
        <taxon>Tracheophyta</taxon>
        <taxon>Spermatophyta</taxon>
        <taxon>Magnoliopsida</taxon>
        <taxon>Ranunculales</taxon>
        <taxon>Ranunculaceae</taxon>
        <taxon>Coptidoideae</taxon>
        <taxon>Coptis</taxon>
    </lineage>
</organism>
<dbReference type="GO" id="GO:0046983">
    <property type="term" value="F:protein dimerization activity"/>
    <property type="evidence" value="ECO:0007669"/>
    <property type="project" value="InterPro"/>
</dbReference>
<keyword evidence="1" id="KW-0805">Transcription regulation</keyword>
<evidence type="ECO:0000256" key="3">
    <source>
        <dbReference type="SAM" id="Phobius"/>
    </source>
</evidence>
<accession>A0A835M1Y3</accession>
<comment type="caution">
    <text evidence="5">The sequence shown here is derived from an EMBL/GenBank/DDBJ whole genome shotgun (WGS) entry which is preliminary data.</text>
</comment>
<dbReference type="AlphaFoldDB" id="A0A835M1Y3"/>
<dbReference type="Pfam" id="PF23176">
    <property type="entry name" value="bHLH_LHW"/>
    <property type="match status" value="1"/>
</dbReference>
<keyword evidence="3" id="KW-0472">Membrane</keyword>
<evidence type="ECO:0000313" key="5">
    <source>
        <dbReference type="EMBL" id="KAF9616000.1"/>
    </source>
</evidence>
<evidence type="ECO:0000313" key="6">
    <source>
        <dbReference type="Proteomes" id="UP000631114"/>
    </source>
</evidence>
<dbReference type="Proteomes" id="UP000631114">
    <property type="component" value="Unassembled WGS sequence"/>
</dbReference>
<protein>
    <recommendedName>
        <fullName evidence="4">BHLH domain-containing protein</fullName>
    </recommendedName>
</protein>
<reference evidence="5 6" key="1">
    <citation type="submission" date="2020-10" db="EMBL/GenBank/DDBJ databases">
        <title>The Coptis chinensis genome and diversification of protoberbering-type alkaloids.</title>
        <authorList>
            <person name="Wang B."/>
            <person name="Shu S."/>
            <person name="Song C."/>
            <person name="Liu Y."/>
        </authorList>
    </citation>
    <scope>NUCLEOTIDE SEQUENCE [LARGE SCALE GENOMIC DNA]</scope>
    <source>
        <strain evidence="5">HL-2020</strain>
        <tissue evidence="5">Leaf</tissue>
    </source>
</reference>
<evidence type="ECO:0000259" key="4">
    <source>
        <dbReference type="Pfam" id="PF23176"/>
    </source>
</evidence>
<feature type="domain" description="BHLH" evidence="4">
    <location>
        <begin position="100"/>
        <end position="126"/>
    </location>
</feature>
<dbReference type="GO" id="GO:0003700">
    <property type="term" value="F:DNA-binding transcription factor activity"/>
    <property type="evidence" value="ECO:0007669"/>
    <property type="project" value="InterPro"/>
</dbReference>
<keyword evidence="6" id="KW-1185">Reference proteome</keyword>
<dbReference type="PANTHER" id="PTHR46196">
    <property type="entry name" value="TRANSCRIPTION FACTOR BHLH155-LIKE ISOFORM X1-RELATED"/>
    <property type="match status" value="1"/>
</dbReference>
<evidence type="ECO:0000256" key="2">
    <source>
        <dbReference type="ARBA" id="ARBA00023163"/>
    </source>
</evidence>
<dbReference type="InterPro" id="IPR043561">
    <property type="entry name" value="LHW-like"/>
</dbReference>
<dbReference type="EMBL" id="JADFTS010000003">
    <property type="protein sequence ID" value="KAF9616000.1"/>
    <property type="molecule type" value="Genomic_DNA"/>
</dbReference>
<dbReference type="InterPro" id="IPR011598">
    <property type="entry name" value="bHLH_dom"/>
</dbReference>
<dbReference type="OrthoDB" id="9970435at2759"/>
<name>A0A835M1Y3_9MAGN</name>
<keyword evidence="2" id="KW-0804">Transcription</keyword>
<keyword evidence="3" id="KW-1133">Transmembrane helix</keyword>
<keyword evidence="3" id="KW-0812">Transmembrane</keyword>
<gene>
    <name evidence="5" type="ORF">IFM89_027939</name>
</gene>
<sequence>MTPLILSKNRLIVTFLQSLEIEKCYGDRPVGKSTLWSNSSGTRSTTEFVFTSRELHKALGPSLQQSCNDYLWIPNGSGDDVRSSLICNTDFTGSREPSAGCSIDSLLDQTIKHMMFLRSVTNRNGEVKAAVDKKNLELFEDQGKENGASWAIEMGSQLEVCPIVVKDLEQPGHMLIEINKLLERVEATFIKHFANANRSKGINILRPKAKRERHRVTYSLGSAFGRLYEEKKTKYEVTTEKDMVLQRLCLKLETTTIKYKDVVFQEIMPQAFPSIAVFIALSRLVLIYTHAIFGAFG</sequence>
<dbReference type="PANTHER" id="PTHR46196:SF3">
    <property type="entry name" value="TRANSCRIPTION FACTOR LHW-LIKE ISOFORM X1"/>
    <property type="match status" value="1"/>
</dbReference>
<feature type="transmembrane region" description="Helical" evidence="3">
    <location>
        <begin position="275"/>
        <end position="296"/>
    </location>
</feature>
<proteinExistence type="predicted"/>
<evidence type="ECO:0000256" key="1">
    <source>
        <dbReference type="ARBA" id="ARBA00023015"/>
    </source>
</evidence>